<protein>
    <submittedName>
        <fullName evidence="1">Uncharacterized protein</fullName>
    </submittedName>
</protein>
<dbReference type="InParanoid" id="A0A2P5HRP3"/>
<evidence type="ECO:0000313" key="2">
    <source>
        <dbReference type="Proteomes" id="UP000094444"/>
    </source>
</evidence>
<gene>
    <name evidence="1" type="ORF">DHEL01_v208667</name>
</gene>
<sequence length="287" mass="30700">MNIRPSAAAPHRPGARKVFIREKLIGNLRVQGRKVFHIYLLVRLIIRAAPNELSLSSPSAGRYKYGPSRSPRCSASPPFAKRVLHENQLLSFQGNRAYICTGRGRSCSGASSGRSSLLGLELATASKIQVPFDQICIGSAQPIDFLSSMGVLSPTFTCQKLPPLQVKLDPHMLDKEAGASGKSRGRMLVHVCLGLYQELPCAGPFSQTPSLASNGALGRPPTGSGLAKECTDGMFGGSETRANNSINILWSVLRRPGVLQSLQSPELFKAFADAEAGPGATDCTKRL</sequence>
<accession>A0A2P5HRP3</accession>
<organism evidence="1 2">
    <name type="scientific">Diaporthe helianthi</name>
    <dbReference type="NCBI Taxonomy" id="158607"/>
    <lineage>
        <taxon>Eukaryota</taxon>
        <taxon>Fungi</taxon>
        <taxon>Dikarya</taxon>
        <taxon>Ascomycota</taxon>
        <taxon>Pezizomycotina</taxon>
        <taxon>Sordariomycetes</taxon>
        <taxon>Sordariomycetidae</taxon>
        <taxon>Diaporthales</taxon>
        <taxon>Diaporthaceae</taxon>
        <taxon>Diaporthe</taxon>
    </lineage>
</organism>
<dbReference type="STRING" id="158607.A0A2P5HRP3"/>
<dbReference type="AlphaFoldDB" id="A0A2P5HRP3"/>
<evidence type="ECO:0000313" key="1">
    <source>
        <dbReference type="EMBL" id="POS72936.1"/>
    </source>
</evidence>
<dbReference type="Proteomes" id="UP000094444">
    <property type="component" value="Unassembled WGS sequence"/>
</dbReference>
<reference evidence="1" key="1">
    <citation type="submission" date="2017-09" db="EMBL/GenBank/DDBJ databases">
        <title>Polyketide synthases of a Diaporthe helianthi virulent isolate.</title>
        <authorList>
            <person name="Baroncelli R."/>
        </authorList>
    </citation>
    <scope>NUCLEOTIDE SEQUENCE [LARGE SCALE GENOMIC DNA]</scope>
    <source>
        <strain evidence="1">7/96</strain>
    </source>
</reference>
<dbReference type="EMBL" id="MAVT02000894">
    <property type="protein sequence ID" value="POS72936.1"/>
    <property type="molecule type" value="Genomic_DNA"/>
</dbReference>
<proteinExistence type="predicted"/>
<name>A0A2P5HRP3_DIAHE</name>
<comment type="caution">
    <text evidence="1">The sequence shown here is derived from an EMBL/GenBank/DDBJ whole genome shotgun (WGS) entry which is preliminary data.</text>
</comment>
<keyword evidence="2" id="KW-1185">Reference proteome</keyword>